<dbReference type="PROSITE" id="PS00232">
    <property type="entry name" value="CADHERIN_1"/>
    <property type="match status" value="5"/>
</dbReference>
<feature type="chain" id="PRO_5042871852" description="Cadherin domain-containing protein" evidence="15">
    <location>
        <begin position="19"/>
        <end position="1887"/>
    </location>
</feature>
<feature type="domain" description="Cadherin" evidence="16">
    <location>
        <begin position="582"/>
        <end position="685"/>
    </location>
</feature>
<evidence type="ECO:0000313" key="17">
    <source>
        <dbReference type="EMBL" id="KAK7790843.1"/>
    </source>
</evidence>
<name>A0AAN9V3B6_9ORTH</name>
<dbReference type="Pfam" id="PF00028">
    <property type="entry name" value="Cadherin"/>
    <property type="match status" value="12"/>
</dbReference>
<feature type="domain" description="Cadherin" evidence="16">
    <location>
        <begin position="1125"/>
        <end position="1231"/>
    </location>
</feature>
<keyword evidence="8" id="KW-0130">Cell adhesion</keyword>
<dbReference type="EMBL" id="JAZDUA010000581">
    <property type="protein sequence ID" value="KAK7790843.1"/>
    <property type="molecule type" value="Genomic_DNA"/>
</dbReference>
<sequence length="1887" mass="207294">MLPLLLAAACLLAAPAAGNRPPSFSKDMDQLVLSEAAAVGSVVFQLEGSDPENSTLRFGLAGTDRFEVDAATGEVRVARPLDREQNDTLRFFVTLEDEVEGGGHNNLVQVPVTVIVLDENDNPPVFRGTPYEVTVPEDTPVGSTVYPNLLAEDLDQVGETLEVSCSDLQQFPGACSRFEVVALNASERAFHGAIVLRQPLDYAARQFYQMSLVATDGNHESRTPFELRVEDVQNTPPVFIGSLAGVVHEDAPIGTLIMTVQARDGDRGKPRKITYQLVTNPLNYFLLDPETGELRTAKPLDKEALPDSTGVLTISVRARELVNGSAAGDPLTEATTDLTITIKDVNDEAPRFNRREYSTSISENVPQGTPLPHLDMLVSDPDVGINSAFTLRLEDISKAFQVEPESATGSTSVSIRVANGSLDYENPNQRKFIVLVIAEESQTNPRLSSTATVTVTITDANDNAPQFDRDAYTASIIETASPNTVVTTITAKDRDSGHFGENGIIYSLFGEGAENFTVNNKTGVITVAECPSPGASPCLDFETRPVYYLSYKATDDDGKGLSSNVPLKITLLDSNDNKPQFLSNHYRVVIDEGATRFEPQLQVQARDLDKTSQIVFSIVDGNVNNMFSIDPHSGELTINNLKGVDMTNVSKDDIMLTIQANDGKFSSTATVQIVVRDVNNNAPAFVRDNYVAFVQEDASVGTSVEQTMAIDADSGINAEIKYRIQKGAYDDFSVDETTGLIQVSNKLDFDKRSQYGIELIAIDGGTPSLTGTTTVSITVLNSNDKDPVFDPPTQRAEVSEDASPNTVFYTLKAKDPDVNSSDALNFALAEPITAVDKNGKQVTDSDEFKSFFAVDRATGEVSVARELQRDVAAIVRLTVLVTDITAPTTQQGKGILVITIIDVNDFAPTFPRPWTPEDPHYTVELLEEQPVGTVVGTFVAHDEDSKIANYAIEPESEFFEINNLTGTVRTKKPADYETMKSLNFTVVAYDSGEPQKSASADVTVNIININDMDPVFTQSQYEASVSENSLPGTRVITVKAIDQDEGVFGVVTYTLVGEHSHDFSIGHDSGEVVVSNPNILDRENLPELTLEVMASDSAPPDSRRSVAVPIHIRVIDENDNPPKFYRRALDIQIDENLSVAPPAPITQVRAEDADEGDNGAVSYRILQGNENGAFFLDPVTGILYPATSLEHQPRDFNLIIEGRDGRGKGPHSDTITVNIHILDVNQHPPVFVMPLLANATIEVPENAGLPNYLVMTVKATDEDGGENGHVSYHLKVNNMNKQETDEFGINADTGELRTKIILDREIRANYSLVLVARDHGKPTPYETLRFLTVLLVDADDNQPEFPMDDSTMPYQFRVAENGPVNMFIGRVSAIDLDEGSHATVYYHIIAGNEEGGFYVDKTNGSIFTNASFDREQRDEYNIFIKACNKPEYFPTPEEISVLNEERDPSIAQVRISILDENDNPPHFHRPNYYAGVNAMTNINEFVVKVLAEDSDFGANGSLSYFIIASNLYKFGSNRSSGSIIPSPFNVTEDGRIVTANYMAEYNQERFVLEVRAKEKAAPEREAVTHVHIWIYEPQQLIRVILAQTPEEVNMEQEEIVAELSNVTQSLVVVDDIRYHVDSSGRIKRDWCDMYIHVVDGPTQTIAAISDVLKIIDTKYDYLKNYYAGFSIQNVVPAFVGTHEEEFDTALAALIALLIVLFVGCVTFVVVCCCLRHWVLPAPSELKKKEALIKKEIIDDLNTTENPLWIEQKLKLYEEQELTMQVFSEPEGPGMAAIPNPSQERRDSADFSQVDNTYATIQHPARRSSDDMGDYATLSGNGLHHNSSAHSSLRGTPRDMYVATLGFQGSTFQVPEQTQGNSGLDALRSRSALTINKDGQPEFVAELI</sequence>
<keyword evidence="9 14" id="KW-1133">Transmembrane helix</keyword>
<dbReference type="GO" id="GO:0016477">
    <property type="term" value="P:cell migration"/>
    <property type="evidence" value="ECO:0007669"/>
    <property type="project" value="TreeGrafter"/>
</dbReference>
<feature type="signal peptide" evidence="15">
    <location>
        <begin position="1"/>
        <end position="18"/>
    </location>
</feature>
<dbReference type="PANTHER" id="PTHR24027">
    <property type="entry name" value="CADHERIN-23"/>
    <property type="match status" value="1"/>
</dbReference>
<evidence type="ECO:0000256" key="2">
    <source>
        <dbReference type="ARBA" id="ARBA00022475"/>
    </source>
</evidence>
<keyword evidence="4 14" id="KW-0812">Transmembrane</keyword>
<evidence type="ECO:0000256" key="10">
    <source>
        <dbReference type="ARBA" id="ARBA00023136"/>
    </source>
</evidence>
<evidence type="ECO:0000256" key="8">
    <source>
        <dbReference type="ARBA" id="ARBA00022889"/>
    </source>
</evidence>
<dbReference type="FunFam" id="2.60.40.60:FF:000168">
    <property type="entry name" value="Cadherin-related family member 2"/>
    <property type="match status" value="1"/>
</dbReference>
<evidence type="ECO:0000256" key="1">
    <source>
        <dbReference type="ARBA" id="ARBA00004251"/>
    </source>
</evidence>
<dbReference type="GO" id="GO:0007163">
    <property type="term" value="P:establishment or maintenance of cell polarity"/>
    <property type="evidence" value="ECO:0007669"/>
    <property type="project" value="UniProtKB-ARBA"/>
</dbReference>
<dbReference type="GO" id="GO:0016342">
    <property type="term" value="C:catenin complex"/>
    <property type="evidence" value="ECO:0007669"/>
    <property type="project" value="TreeGrafter"/>
</dbReference>
<feature type="domain" description="Cadherin" evidence="16">
    <location>
        <begin position="127"/>
        <end position="239"/>
    </location>
</feature>
<gene>
    <name evidence="17" type="ORF">R5R35_010718</name>
</gene>
<comment type="subcellular location">
    <subcellularLocation>
        <location evidence="1">Cell membrane</location>
        <topology evidence="1">Single-pass type I membrane protein</topology>
    </subcellularLocation>
</comment>
<dbReference type="PRINTS" id="PR00205">
    <property type="entry name" value="CADHERIN"/>
</dbReference>
<dbReference type="InterPro" id="IPR002126">
    <property type="entry name" value="Cadherin-like_dom"/>
</dbReference>
<dbReference type="GO" id="GO:0005509">
    <property type="term" value="F:calcium ion binding"/>
    <property type="evidence" value="ECO:0007669"/>
    <property type="project" value="UniProtKB-UniRule"/>
</dbReference>
<feature type="domain" description="Cadherin" evidence="16">
    <location>
        <begin position="247"/>
        <end position="352"/>
    </location>
</feature>
<dbReference type="GO" id="GO:0045296">
    <property type="term" value="F:cadherin binding"/>
    <property type="evidence" value="ECO:0007669"/>
    <property type="project" value="TreeGrafter"/>
</dbReference>
<dbReference type="Proteomes" id="UP001378592">
    <property type="component" value="Unassembled WGS sequence"/>
</dbReference>
<dbReference type="FunFam" id="2.60.40.60:FF:000266">
    <property type="entry name" value="Cadherin 23"/>
    <property type="match status" value="1"/>
</dbReference>
<reference evidence="17 18" key="1">
    <citation type="submission" date="2024-03" db="EMBL/GenBank/DDBJ databases">
        <title>The genome assembly and annotation of the cricket Gryllus longicercus Weissman &amp; Gray.</title>
        <authorList>
            <person name="Szrajer S."/>
            <person name="Gray D."/>
            <person name="Ylla G."/>
        </authorList>
    </citation>
    <scope>NUCLEOTIDE SEQUENCE [LARGE SCALE GENOMIC DNA]</scope>
    <source>
        <strain evidence="17">DAG 2021-001</strain>
        <tissue evidence="17">Whole body minus gut</tissue>
    </source>
</reference>
<dbReference type="PANTHER" id="PTHR24027:SF442">
    <property type="entry name" value="PROTOCADHERIN-15 ISOFORM X1"/>
    <property type="match status" value="1"/>
</dbReference>
<dbReference type="InterPro" id="IPR015919">
    <property type="entry name" value="Cadherin-like_sf"/>
</dbReference>
<evidence type="ECO:0000256" key="6">
    <source>
        <dbReference type="ARBA" id="ARBA00022737"/>
    </source>
</evidence>
<keyword evidence="5 15" id="KW-0732">Signal</keyword>
<proteinExistence type="predicted"/>
<feature type="transmembrane region" description="Helical" evidence="14">
    <location>
        <begin position="1690"/>
        <end position="1718"/>
    </location>
</feature>
<organism evidence="17 18">
    <name type="scientific">Gryllus longicercus</name>
    <dbReference type="NCBI Taxonomy" id="2509291"/>
    <lineage>
        <taxon>Eukaryota</taxon>
        <taxon>Metazoa</taxon>
        <taxon>Ecdysozoa</taxon>
        <taxon>Arthropoda</taxon>
        <taxon>Hexapoda</taxon>
        <taxon>Insecta</taxon>
        <taxon>Pterygota</taxon>
        <taxon>Neoptera</taxon>
        <taxon>Polyneoptera</taxon>
        <taxon>Orthoptera</taxon>
        <taxon>Ensifera</taxon>
        <taxon>Gryllidea</taxon>
        <taxon>Grylloidea</taxon>
        <taxon>Gryllidae</taxon>
        <taxon>Gryllinae</taxon>
        <taxon>Gryllus</taxon>
    </lineage>
</organism>
<dbReference type="SUPFAM" id="SSF49313">
    <property type="entry name" value="Cadherin-like"/>
    <property type="match status" value="14"/>
</dbReference>
<evidence type="ECO:0000256" key="12">
    <source>
        <dbReference type="ARBA" id="ARBA00059331"/>
    </source>
</evidence>
<dbReference type="CDD" id="cd11304">
    <property type="entry name" value="Cadherin_repeat"/>
    <property type="match status" value="14"/>
</dbReference>
<dbReference type="FunFam" id="2.60.40.60:FF:000020">
    <property type="entry name" value="Dachsous cadherin-related 1b"/>
    <property type="match status" value="1"/>
</dbReference>
<evidence type="ECO:0000256" key="11">
    <source>
        <dbReference type="ARBA" id="ARBA00023157"/>
    </source>
</evidence>
<dbReference type="PROSITE" id="PS50268">
    <property type="entry name" value="CADHERIN_2"/>
    <property type="match status" value="14"/>
</dbReference>
<dbReference type="FunFam" id="2.60.40.60:FF:000013">
    <property type="entry name" value="Cadherin EGF LAG seven-pass G-type receptor"/>
    <property type="match status" value="1"/>
</dbReference>
<feature type="domain" description="Cadherin" evidence="16">
    <location>
        <begin position="1235"/>
        <end position="1345"/>
    </location>
</feature>
<keyword evidence="11" id="KW-1015">Disulfide bond</keyword>
<dbReference type="GO" id="GO:0007424">
    <property type="term" value="P:open tracheal system development"/>
    <property type="evidence" value="ECO:0007669"/>
    <property type="project" value="UniProtKB-ARBA"/>
</dbReference>
<feature type="domain" description="Cadherin" evidence="16">
    <location>
        <begin position="468"/>
        <end position="581"/>
    </location>
</feature>
<feature type="domain" description="Cadherin" evidence="16">
    <location>
        <begin position="1468"/>
        <end position="1591"/>
    </location>
</feature>
<dbReference type="GO" id="GO:0007156">
    <property type="term" value="P:homophilic cell adhesion via plasma membrane adhesion molecules"/>
    <property type="evidence" value="ECO:0007669"/>
    <property type="project" value="InterPro"/>
</dbReference>
<dbReference type="Gene3D" id="2.60.40.60">
    <property type="entry name" value="Cadherins"/>
    <property type="match status" value="14"/>
</dbReference>
<keyword evidence="3" id="KW-0245">EGF-like domain</keyword>
<dbReference type="GO" id="GO:0030855">
    <property type="term" value="P:epithelial cell differentiation"/>
    <property type="evidence" value="ECO:0007669"/>
    <property type="project" value="UniProtKB-ARBA"/>
</dbReference>
<dbReference type="FunFam" id="2.60.40.60:FF:000098">
    <property type="entry name" value="cadherin-23 isoform X1"/>
    <property type="match status" value="1"/>
</dbReference>
<keyword evidence="7 13" id="KW-0106">Calcium</keyword>
<dbReference type="GO" id="GO:0008013">
    <property type="term" value="F:beta-catenin binding"/>
    <property type="evidence" value="ECO:0007669"/>
    <property type="project" value="TreeGrafter"/>
</dbReference>
<dbReference type="InterPro" id="IPR020894">
    <property type="entry name" value="Cadherin_CS"/>
</dbReference>
<feature type="domain" description="Cadherin" evidence="16">
    <location>
        <begin position="686"/>
        <end position="789"/>
    </location>
</feature>
<evidence type="ECO:0000256" key="7">
    <source>
        <dbReference type="ARBA" id="ARBA00022837"/>
    </source>
</evidence>
<feature type="domain" description="Cadherin" evidence="16">
    <location>
        <begin position="1350"/>
        <end position="1467"/>
    </location>
</feature>
<evidence type="ECO:0000256" key="5">
    <source>
        <dbReference type="ARBA" id="ARBA00022729"/>
    </source>
</evidence>
<keyword evidence="10 14" id="KW-0472">Membrane</keyword>
<evidence type="ECO:0000256" key="14">
    <source>
        <dbReference type="SAM" id="Phobius"/>
    </source>
</evidence>
<keyword evidence="2" id="KW-1003">Cell membrane</keyword>
<dbReference type="FunFam" id="2.60.40.60:FF:000026">
    <property type="entry name" value="FAT atypical cadherin 1"/>
    <property type="match status" value="1"/>
</dbReference>
<dbReference type="GO" id="GO:0001736">
    <property type="term" value="P:establishment of planar polarity"/>
    <property type="evidence" value="ECO:0007669"/>
    <property type="project" value="UniProtKB-ARBA"/>
</dbReference>
<feature type="domain" description="Cadherin" evidence="16">
    <location>
        <begin position="1017"/>
        <end position="1124"/>
    </location>
</feature>
<comment type="caution">
    <text evidence="17">The sequence shown here is derived from an EMBL/GenBank/DDBJ whole genome shotgun (WGS) entry which is preliminary data.</text>
</comment>
<feature type="domain" description="Cadherin" evidence="16">
    <location>
        <begin position="790"/>
        <end position="910"/>
    </location>
</feature>
<feature type="domain" description="Cadherin" evidence="16">
    <location>
        <begin position="917"/>
        <end position="1016"/>
    </location>
</feature>
<keyword evidence="18" id="KW-1185">Reference proteome</keyword>
<evidence type="ECO:0000256" key="9">
    <source>
        <dbReference type="ARBA" id="ARBA00022989"/>
    </source>
</evidence>
<dbReference type="FunFam" id="2.60.40.60:FF:000092">
    <property type="entry name" value="Protocadherin 8"/>
    <property type="match status" value="2"/>
</dbReference>
<feature type="domain" description="Cadherin" evidence="16">
    <location>
        <begin position="25"/>
        <end position="126"/>
    </location>
</feature>
<dbReference type="SMART" id="SM00112">
    <property type="entry name" value="CA"/>
    <property type="match status" value="14"/>
</dbReference>
<evidence type="ECO:0000256" key="13">
    <source>
        <dbReference type="PROSITE-ProRule" id="PRU00043"/>
    </source>
</evidence>
<feature type="domain" description="Cadherin" evidence="16">
    <location>
        <begin position="353"/>
        <end position="467"/>
    </location>
</feature>
<evidence type="ECO:0000313" key="18">
    <source>
        <dbReference type="Proteomes" id="UP001378592"/>
    </source>
</evidence>
<evidence type="ECO:0000256" key="3">
    <source>
        <dbReference type="ARBA" id="ARBA00022536"/>
    </source>
</evidence>
<evidence type="ECO:0000256" key="15">
    <source>
        <dbReference type="SAM" id="SignalP"/>
    </source>
</evidence>
<keyword evidence="6" id="KW-0677">Repeat</keyword>
<accession>A0AAN9V3B6</accession>
<evidence type="ECO:0000259" key="16">
    <source>
        <dbReference type="PROSITE" id="PS50268"/>
    </source>
</evidence>
<protein>
    <recommendedName>
        <fullName evidence="16">Cadherin domain-containing protein</fullName>
    </recommendedName>
</protein>
<comment type="function">
    <text evidence="12">Cadherins are calcium-dependent cell adhesion proteins. They preferentially interact with themselves in a homophilic manner in connecting cells.</text>
</comment>
<dbReference type="InterPro" id="IPR039808">
    <property type="entry name" value="Cadherin"/>
</dbReference>
<evidence type="ECO:0000256" key="4">
    <source>
        <dbReference type="ARBA" id="ARBA00022692"/>
    </source>
</evidence>